<dbReference type="Proteomes" id="UP000317315">
    <property type="component" value="Unassembled WGS sequence"/>
</dbReference>
<evidence type="ECO:0000313" key="2">
    <source>
        <dbReference type="EMBL" id="SMO45238.1"/>
    </source>
</evidence>
<name>A0A521BDP9_9BACT</name>
<sequence length="226" mass="26195">MKWIFIFLFSFPLSVFSAETPNKTTVIKDTVEVSKSVQPDVYSLTFKVSSRGKSEENVLKSLSTADEYIRGLNLPYSGGNFIIYPLKEWDSVRKVYRIDGFSGEVLYRFKLKNVLQQEDIFRALNMAKEKSPISYSILYSKWVVSEKKKSGALKSLKVGILNTARQEKKIFERELNKRCFIKSISFSSVNPFPILENVRAFKITAPKPKREREEIKLRARVVYICY</sequence>
<protein>
    <recommendedName>
        <fullName evidence="4">SIMPL domain-containing protein</fullName>
    </recommendedName>
</protein>
<feature type="chain" id="PRO_5022054263" description="SIMPL domain-containing protein" evidence="1">
    <location>
        <begin position="18"/>
        <end position="226"/>
    </location>
</feature>
<feature type="signal peptide" evidence="1">
    <location>
        <begin position="1"/>
        <end position="17"/>
    </location>
</feature>
<reference evidence="2 3" key="1">
    <citation type="submission" date="2017-05" db="EMBL/GenBank/DDBJ databases">
        <authorList>
            <person name="Varghese N."/>
            <person name="Submissions S."/>
        </authorList>
    </citation>
    <scope>NUCLEOTIDE SEQUENCE [LARGE SCALE GENOMIC DNA]</scope>
    <source>
        <strain evidence="2 3">DSM 16304</strain>
    </source>
</reference>
<keyword evidence="1" id="KW-0732">Signal</keyword>
<dbReference type="RefSeq" id="WP_142934340.1">
    <property type="nucleotide sequence ID" value="NZ_FXTM01000005.1"/>
</dbReference>
<proteinExistence type="predicted"/>
<dbReference type="AlphaFoldDB" id="A0A521BDP9"/>
<accession>A0A521BDP9</accession>
<dbReference type="OrthoDB" id="9553465at2"/>
<gene>
    <name evidence="2" type="ORF">SAMN06269117_10512</name>
</gene>
<evidence type="ECO:0000256" key="1">
    <source>
        <dbReference type="SAM" id="SignalP"/>
    </source>
</evidence>
<evidence type="ECO:0000313" key="3">
    <source>
        <dbReference type="Proteomes" id="UP000317315"/>
    </source>
</evidence>
<evidence type="ECO:0008006" key="4">
    <source>
        <dbReference type="Google" id="ProtNLM"/>
    </source>
</evidence>
<organism evidence="2 3">
    <name type="scientific">Balnearium lithotrophicum</name>
    <dbReference type="NCBI Taxonomy" id="223788"/>
    <lineage>
        <taxon>Bacteria</taxon>
        <taxon>Pseudomonadati</taxon>
        <taxon>Aquificota</taxon>
        <taxon>Aquificia</taxon>
        <taxon>Desulfurobacteriales</taxon>
        <taxon>Desulfurobacteriaceae</taxon>
        <taxon>Balnearium</taxon>
    </lineage>
</organism>
<dbReference type="EMBL" id="FXTM01000005">
    <property type="protein sequence ID" value="SMO45238.1"/>
    <property type="molecule type" value="Genomic_DNA"/>
</dbReference>
<keyword evidence="3" id="KW-1185">Reference proteome</keyword>